<name>A0A6C0DQ74_9ZZZZ</name>
<proteinExistence type="predicted"/>
<organism evidence="1">
    <name type="scientific">viral metagenome</name>
    <dbReference type="NCBI Taxonomy" id="1070528"/>
    <lineage>
        <taxon>unclassified sequences</taxon>
        <taxon>metagenomes</taxon>
        <taxon>organismal metagenomes</taxon>
    </lineage>
</organism>
<sequence>MDNNHHCDDLLENIKICLCYYSSNSSTNNFGSGSGIFYPVKCENIIRFEQSLEANKTTIQYKQPFLNLEKTYRINYDAATRHISIEQ</sequence>
<protein>
    <submittedName>
        <fullName evidence="1">Uncharacterized protein</fullName>
    </submittedName>
</protein>
<dbReference type="EMBL" id="MN739659">
    <property type="protein sequence ID" value="QHT18767.1"/>
    <property type="molecule type" value="Genomic_DNA"/>
</dbReference>
<evidence type="ECO:0000313" key="1">
    <source>
        <dbReference type="EMBL" id="QHT18767.1"/>
    </source>
</evidence>
<accession>A0A6C0DQ74</accession>
<dbReference type="AlphaFoldDB" id="A0A6C0DQ74"/>
<reference evidence="1" key="1">
    <citation type="journal article" date="2020" name="Nature">
        <title>Giant virus diversity and host interactions through global metagenomics.</title>
        <authorList>
            <person name="Schulz F."/>
            <person name="Roux S."/>
            <person name="Paez-Espino D."/>
            <person name="Jungbluth S."/>
            <person name="Walsh D.A."/>
            <person name="Denef V.J."/>
            <person name="McMahon K.D."/>
            <person name="Konstantinidis K.T."/>
            <person name="Eloe-Fadrosh E.A."/>
            <person name="Kyrpides N.C."/>
            <person name="Woyke T."/>
        </authorList>
    </citation>
    <scope>NUCLEOTIDE SEQUENCE</scope>
    <source>
        <strain evidence="1">GVMAG-M-3300023174-49</strain>
    </source>
</reference>